<dbReference type="GO" id="GO:0006508">
    <property type="term" value="P:proteolysis"/>
    <property type="evidence" value="ECO:0007669"/>
    <property type="project" value="UniProtKB-KW"/>
</dbReference>
<dbReference type="EMBL" id="RCHU01001195">
    <property type="protein sequence ID" value="TKR70969.1"/>
    <property type="molecule type" value="Genomic_DNA"/>
</dbReference>
<dbReference type="AlphaFoldDB" id="A0A4U5MN23"/>
<sequence>MGSSVGRKFSYCLVPFSSQAGKSSKLNFGSHAVVSCHEVKSTPLLTDDTFYYLTLEAVGVGEERIQFSGSSSGTRSGTGNIITDSGTTLTIEPEDVLNELSKAANNQVEGQRAEDLSGFLSLYYSNLKVPVITAHFTGADVNRSNFR</sequence>
<organism evidence="4">
    <name type="scientific">Populus alba</name>
    <name type="common">White poplar</name>
    <dbReference type="NCBI Taxonomy" id="43335"/>
    <lineage>
        <taxon>Eukaryota</taxon>
        <taxon>Viridiplantae</taxon>
        <taxon>Streptophyta</taxon>
        <taxon>Embryophyta</taxon>
        <taxon>Tracheophyta</taxon>
        <taxon>Spermatophyta</taxon>
        <taxon>Magnoliopsida</taxon>
        <taxon>eudicotyledons</taxon>
        <taxon>Gunneridae</taxon>
        <taxon>Pentapetalae</taxon>
        <taxon>rosids</taxon>
        <taxon>fabids</taxon>
        <taxon>Malpighiales</taxon>
        <taxon>Salicaceae</taxon>
        <taxon>Saliceae</taxon>
        <taxon>Populus</taxon>
    </lineage>
</organism>
<dbReference type="Pfam" id="PF14541">
    <property type="entry name" value="TAXi_C"/>
    <property type="match status" value="1"/>
</dbReference>
<dbReference type="InterPro" id="IPR032799">
    <property type="entry name" value="TAXi_C"/>
</dbReference>
<dbReference type="SUPFAM" id="SSF50630">
    <property type="entry name" value="Acid proteases"/>
    <property type="match status" value="1"/>
</dbReference>
<proteinExistence type="predicted"/>
<feature type="domain" description="Peptidase A1" evidence="3">
    <location>
        <begin position="1"/>
        <end position="147"/>
    </location>
</feature>
<reference evidence="4" key="1">
    <citation type="submission" date="2018-10" db="EMBL/GenBank/DDBJ databases">
        <title>Population genomic analysis revealed the cold adaptation of white poplar.</title>
        <authorList>
            <person name="Liu Y.-J."/>
        </authorList>
    </citation>
    <scope>NUCLEOTIDE SEQUENCE [LARGE SCALE GENOMIC DNA]</scope>
    <source>
        <strain evidence="4">PAL-ZL1</strain>
    </source>
</reference>
<gene>
    <name evidence="4" type="ORF">D5086_0000306250</name>
</gene>
<keyword evidence="2" id="KW-0378">Hydrolase</keyword>
<dbReference type="PANTHER" id="PTHR47967:SF66">
    <property type="entry name" value="ASPARTIC PROTEINASE CDR1-RELATED"/>
    <property type="match status" value="1"/>
</dbReference>
<keyword evidence="1" id="KW-0645">Protease</keyword>
<comment type="caution">
    <text evidence="4">The sequence shown here is derived from an EMBL/GenBank/DDBJ whole genome shotgun (WGS) entry which is preliminary data.</text>
</comment>
<dbReference type="PROSITE" id="PS51767">
    <property type="entry name" value="PEPTIDASE_A1"/>
    <property type="match status" value="1"/>
</dbReference>
<dbReference type="InterPro" id="IPR021109">
    <property type="entry name" value="Peptidase_aspartic_dom_sf"/>
</dbReference>
<evidence type="ECO:0000256" key="1">
    <source>
        <dbReference type="ARBA" id="ARBA00022670"/>
    </source>
</evidence>
<dbReference type="InterPro" id="IPR051708">
    <property type="entry name" value="Plant_Aspart_Prot_A1"/>
</dbReference>
<accession>A0A4U5MN23</accession>
<dbReference type="PANTHER" id="PTHR47967">
    <property type="entry name" value="OS07G0603500 PROTEIN-RELATED"/>
    <property type="match status" value="1"/>
</dbReference>
<name>A0A4U5MN23_POPAL</name>
<evidence type="ECO:0000313" key="4">
    <source>
        <dbReference type="EMBL" id="TKR70969.1"/>
    </source>
</evidence>
<dbReference type="GO" id="GO:0005576">
    <property type="term" value="C:extracellular region"/>
    <property type="evidence" value="ECO:0007669"/>
    <property type="project" value="TreeGrafter"/>
</dbReference>
<dbReference type="InterPro" id="IPR033121">
    <property type="entry name" value="PEPTIDASE_A1"/>
</dbReference>
<dbReference type="Gene3D" id="2.40.70.10">
    <property type="entry name" value="Acid Proteases"/>
    <property type="match status" value="1"/>
</dbReference>
<dbReference type="STRING" id="43335.A0A4U5MN23"/>
<evidence type="ECO:0000259" key="3">
    <source>
        <dbReference type="PROSITE" id="PS51767"/>
    </source>
</evidence>
<evidence type="ECO:0000256" key="2">
    <source>
        <dbReference type="ARBA" id="ARBA00022801"/>
    </source>
</evidence>
<protein>
    <recommendedName>
        <fullName evidence="3">Peptidase A1 domain-containing protein</fullName>
    </recommendedName>
</protein>
<dbReference type="GO" id="GO:0008233">
    <property type="term" value="F:peptidase activity"/>
    <property type="evidence" value="ECO:0007669"/>
    <property type="project" value="UniProtKB-KW"/>
</dbReference>